<gene>
    <name evidence="5" type="ORF">K7432_015755</name>
</gene>
<organism evidence="5 6">
    <name type="scientific">Basidiobolus ranarum</name>
    <dbReference type="NCBI Taxonomy" id="34480"/>
    <lineage>
        <taxon>Eukaryota</taxon>
        <taxon>Fungi</taxon>
        <taxon>Fungi incertae sedis</taxon>
        <taxon>Zoopagomycota</taxon>
        <taxon>Entomophthoromycotina</taxon>
        <taxon>Basidiobolomycetes</taxon>
        <taxon>Basidiobolales</taxon>
        <taxon>Basidiobolaceae</taxon>
        <taxon>Basidiobolus</taxon>
    </lineage>
</organism>
<reference evidence="5 6" key="1">
    <citation type="submission" date="2023-04" db="EMBL/GenBank/DDBJ databases">
        <title>Genome of Basidiobolus ranarum AG-B5.</title>
        <authorList>
            <person name="Stajich J.E."/>
            <person name="Carter-House D."/>
            <person name="Gryganskyi A."/>
        </authorList>
    </citation>
    <scope>NUCLEOTIDE SEQUENCE [LARGE SCALE GENOMIC DNA]</scope>
    <source>
        <strain evidence="5 6">AG-B5</strain>
    </source>
</reference>
<keyword evidence="2 4" id="KW-0689">Ribosomal protein</keyword>
<comment type="similarity">
    <text evidence="1 4">Belongs to the universal ribosomal protein uS15 family.</text>
</comment>
<comment type="caution">
    <text evidence="5">The sequence shown here is derived from an EMBL/GenBank/DDBJ whole genome shotgun (WGS) entry which is preliminary data.</text>
</comment>
<keyword evidence="3 4" id="KW-0687">Ribonucleoprotein</keyword>
<evidence type="ECO:0000256" key="2">
    <source>
        <dbReference type="ARBA" id="ARBA00022980"/>
    </source>
</evidence>
<dbReference type="PANTHER" id="PTHR23321:SF26">
    <property type="entry name" value="SMALL RIBOSOMAL SUBUNIT PROTEIN US15M"/>
    <property type="match status" value="1"/>
</dbReference>
<dbReference type="PANTHER" id="PTHR23321">
    <property type="entry name" value="RIBOSOMAL PROTEIN S15, BACTERIAL AND ORGANELLAR"/>
    <property type="match status" value="1"/>
</dbReference>
<evidence type="ECO:0000256" key="4">
    <source>
        <dbReference type="RuleBase" id="RU003919"/>
    </source>
</evidence>
<evidence type="ECO:0000313" key="5">
    <source>
        <dbReference type="EMBL" id="KAK9681089.1"/>
    </source>
</evidence>
<dbReference type="CDD" id="cd00353">
    <property type="entry name" value="Ribosomal_S15p_S13e"/>
    <property type="match status" value="1"/>
</dbReference>
<name>A0ABR2VNI3_9FUNG</name>
<dbReference type="InterPro" id="IPR000589">
    <property type="entry name" value="Ribosomal_uS15"/>
</dbReference>
<dbReference type="NCBIfam" id="TIGR00952">
    <property type="entry name" value="S15_bact"/>
    <property type="match status" value="1"/>
</dbReference>
<dbReference type="Pfam" id="PF00312">
    <property type="entry name" value="Ribosomal_S15"/>
    <property type="match status" value="1"/>
</dbReference>
<evidence type="ECO:0008006" key="7">
    <source>
        <dbReference type="Google" id="ProtNLM"/>
    </source>
</evidence>
<accession>A0ABR2VNI3</accession>
<dbReference type="PROSITE" id="PS00362">
    <property type="entry name" value="RIBOSOMAL_S15"/>
    <property type="match status" value="1"/>
</dbReference>
<protein>
    <recommendedName>
        <fullName evidence="7">30S ribosomal protein S15</fullName>
    </recommendedName>
</protein>
<evidence type="ECO:0000313" key="6">
    <source>
        <dbReference type="Proteomes" id="UP001479436"/>
    </source>
</evidence>
<dbReference type="SUPFAM" id="SSF47060">
    <property type="entry name" value="S15/NS1 RNA-binding domain"/>
    <property type="match status" value="1"/>
</dbReference>
<dbReference type="Gene3D" id="1.10.287.10">
    <property type="entry name" value="S15/NS1, RNA-binding"/>
    <property type="match status" value="1"/>
</dbReference>
<dbReference type="HAMAP" id="MF_01343_B">
    <property type="entry name" value="Ribosomal_uS15_B"/>
    <property type="match status" value="1"/>
</dbReference>
<dbReference type="InterPro" id="IPR005290">
    <property type="entry name" value="Ribosomal_uS15_bac-type"/>
</dbReference>
<proteinExistence type="inferred from homology"/>
<dbReference type="EMBL" id="JASJQH010009132">
    <property type="protein sequence ID" value="KAK9681089.1"/>
    <property type="molecule type" value="Genomic_DNA"/>
</dbReference>
<keyword evidence="6" id="KW-1185">Reference proteome</keyword>
<dbReference type="InterPro" id="IPR009068">
    <property type="entry name" value="uS15_NS1_RNA-bd_sf"/>
</dbReference>
<evidence type="ECO:0000256" key="1">
    <source>
        <dbReference type="ARBA" id="ARBA00008434"/>
    </source>
</evidence>
<dbReference type="Proteomes" id="UP001479436">
    <property type="component" value="Unassembled WGS sequence"/>
</dbReference>
<evidence type="ECO:0000256" key="3">
    <source>
        <dbReference type="ARBA" id="ARBA00023274"/>
    </source>
</evidence>
<sequence length="255" mass="29251">MFQPGRIFAARGIQAVAGVTRFQGARSIHCTASVFSKKSKKAKILAEKEAERQEAEFQGAKQKAEQNSEFLQSLLSAPNLIPKKDSLWKAPTSSQYQHFLSDDEAKFLFETTAEAITANSSTQFRVDEEKVKEQTEMLRRLVSLENSNQKGIMLHNVRKAVNSFGRCEGDTGSPEVQAAIWTVRIRNLERHMLDHHKDVHNRRALVHLLHKRAKMLRYLKRQSLERYYVCLKQLGLTKDMVEGEIPLPYKKKNKN</sequence>
<dbReference type="SMART" id="SM01387">
    <property type="entry name" value="Ribosomal_S15"/>
    <property type="match status" value="1"/>
</dbReference>